<feature type="compositionally biased region" description="Polar residues" evidence="1">
    <location>
        <begin position="333"/>
        <end position="347"/>
    </location>
</feature>
<reference evidence="5" key="1">
    <citation type="submission" date="2016-07" db="EMBL/GenBank/DDBJ databases">
        <title>De novo transcriptome assembly of four accessions of the metal hyperaccumulator plant Noccaea caerulescens.</title>
        <authorList>
            <person name="Blande D."/>
            <person name="Halimaa P."/>
            <person name="Tervahauta A.I."/>
            <person name="Aarts M.G."/>
            <person name="Karenlampi S.O."/>
        </authorList>
    </citation>
    <scope>NUCLEOTIDE SEQUENCE</scope>
</reference>
<evidence type="ECO:0000313" key="5">
    <source>
        <dbReference type="EMBL" id="JAU91950.1"/>
    </source>
</evidence>
<evidence type="ECO:0000259" key="3">
    <source>
        <dbReference type="Pfam" id="PF23402"/>
    </source>
</evidence>
<dbReference type="Pfam" id="PF23402">
    <property type="entry name" value="LTI65_LTI78_NYQTKV"/>
    <property type="match status" value="1"/>
</dbReference>
<dbReference type="GO" id="GO:0009737">
    <property type="term" value="P:response to abscisic acid"/>
    <property type="evidence" value="ECO:0007669"/>
    <property type="project" value="InterPro"/>
</dbReference>
<dbReference type="InterPro" id="IPR037491">
    <property type="entry name" value="LTI78/LTI65"/>
</dbReference>
<accession>A0A1J3JHI4</accession>
<feature type="region of interest" description="Disordered" evidence="1">
    <location>
        <begin position="547"/>
        <end position="575"/>
    </location>
</feature>
<dbReference type="InterPro" id="IPR056605">
    <property type="entry name" value="LTI65_LTI78_N"/>
</dbReference>
<feature type="domain" description="LTI65/LTI78 N-terminal" evidence="4">
    <location>
        <begin position="29"/>
        <end position="89"/>
    </location>
</feature>
<feature type="region of interest" description="Disordered" evidence="1">
    <location>
        <begin position="441"/>
        <end position="467"/>
    </location>
</feature>
<dbReference type="Pfam" id="PF07918">
    <property type="entry name" value="CAP160"/>
    <property type="match status" value="1"/>
</dbReference>
<feature type="compositionally biased region" description="Polar residues" evidence="1">
    <location>
        <begin position="235"/>
        <end position="252"/>
    </location>
</feature>
<dbReference type="InterPro" id="IPR012418">
    <property type="entry name" value="CAP160"/>
</dbReference>
<protein>
    <submittedName>
        <fullName evidence="5">Low-temperature-induced 65 kDa protein</fullName>
    </submittedName>
</protein>
<dbReference type="AlphaFoldDB" id="A0A1J3JHI4"/>
<feature type="compositionally biased region" description="Basic residues" evidence="1">
    <location>
        <begin position="38"/>
        <end position="55"/>
    </location>
</feature>
<feature type="region of interest" description="Disordered" evidence="1">
    <location>
        <begin position="202"/>
        <end position="412"/>
    </location>
</feature>
<feature type="compositionally biased region" description="Basic and acidic residues" evidence="1">
    <location>
        <begin position="215"/>
        <end position="224"/>
    </location>
</feature>
<evidence type="ECO:0000256" key="1">
    <source>
        <dbReference type="SAM" id="MobiDB-lite"/>
    </source>
</evidence>
<dbReference type="GO" id="GO:0006950">
    <property type="term" value="P:response to stress"/>
    <property type="evidence" value="ECO:0007669"/>
    <property type="project" value="TreeGrafter"/>
</dbReference>
<feature type="compositionally biased region" description="Basic and acidic residues" evidence="1">
    <location>
        <begin position="547"/>
        <end position="567"/>
    </location>
</feature>
<feature type="domain" description="LTI65/LTI78 NYQTKV repeat" evidence="3">
    <location>
        <begin position="214"/>
        <end position="275"/>
    </location>
</feature>
<evidence type="ECO:0000259" key="2">
    <source>
        <dbReference type="Pfam" id="PF23399"/>
    </source>
</evidence>
<dbReference type="EMBL" id="GEVM01013988">
    <property type="protein sequence ID" value="JAU91950.1"/>
    <property type="molecule type" value="Transcribed_RNA"/>
</dbReference>
<feature type="domain" description="LTI65/LTI78 PGEED repeat" evidence="2">
    <location>
        <begin position="512"/>
        <end position="542"/>
    </location>
</feature>
<dbReference type="Pfam" id="PF23399">
    <property type="entry name" value="LTI65_PGEED"/>
    <property type="match status" value="1"/>
</dbReference>
<gene>
    <name evidence="5" type="ORF">MP_TR12889_c0_g1_i1_g.37769</name>
</gene>
<feature type="region of interest" description="Disordered" evidence="1">
    <location>
        <begin position="1"/>
        <end position="185"/>
    </location>
</feature>
<dbReference type="PANTHER" id="PTHR33836:SF1">
    <property type="entry name" value="LOW-TEMPERATURE-INDUCED 65 KDA PROTEIN-RELATED"/>
    <property type="match status" value="1"/>
</dbReference>
<dbReference type="PANTHER" id="PTHR33836">
    <property type="entry name" value="LOW-TEMPERATURE-INDUCED 65 KDA PROTEIN-RELATED"/>
    <property type="match status" value="1"/>
</dbReference>
<feature type="region of interest" description="Disordered" evidence="1">
    <location>
        <begin position="606"/>
        <end position="653"/>
    </location>
</feature>
<proteinExistence type="predicted"/>
<dbReference type="InterPro" id="IPR057058">
    <property type="entry name" value="LTI65_LTI78_NYQTKV"/>
</dbReference>
<name>A0A1J3JHI4_NOCCA</name>
<dbReference type="InterPro" id="IPR057059">
    <property type="entry name" value="LTI65/LTI78_PGEED"/>
</dbReference>
<organism evidence="5">
    <name type="scientific">Noccaea caerulescens</name>
    <name type="common">Alpine penny-cress</name>
    <name type="synonym">Thlaspi caerulescens</name>
    <dbReference type="NCBI Taxonomy" id="107243"/>
    <lineage>
        <taxon>Eukaryota</taxon>
        <taxon>Viridiplantae</taxon>
        <taxon>Streptophyta</taxon>
        <taxon>Embryophyta</taxon>
        <taxon>Tracheophyta</taxon>
        <taxon>Spermatophyta</taxon>
        <taxon>Magnoliopsida</taxon>
        <taxon>eudicotyledons</taxon>
        <taxon>Gunneridae</taxon>
        <taxon>Pentapetalae</taxon>
        <taxon>rosids</taxon>
        <taxon>malvids</taxon>
        <taxon>Brassicales</taxon>
        <taxon>Brassicaceae</taxon>
        <taxon>Coluteocarpeae</taxon>
        <taxon>Noccaea</taxon>
    </lineage>
</organism>
<feature type="compositionally biased region" description="Basic and acidic residues" evidence="1">
    <location>
        <begin position="130"/>
        <end position="180"/>
    </location>
</feature>
<sequence>MDMQSQMRRPYGDDQAEDPIRIHHPEEEEHQEKGATKVLKKVKEKAKKIKNSLTKHGHDHDDVDEEDDKYDEQAPEVHGAPVYESSAVRGGVTGQPEPLSHPGETNVPAPEEIIPPGTKVFPVVSSDYTRPVEPEPLRDTVYGHEALSDPVRRTDGEEKRGEYSHPLRDMSEREESREAHQMPMNTPASLLSATEDATRTFAPGEDEYLGGQRKVNIERPKGLEEDPTAPGGGSSYLSGVSNYQSKVTDPTQQGGGEAGVPEIAESLGRMKVTDESPDQKSGLGFERDLSRSQEFGLKKESEIGKDSPAGFGGESRAGIGKDFPTKGHEFDQNNESGIGKESSTGLGSESGPGLEKDLPARNDDVKVETVLGRDLPTGSHDQFSPELSPPKERDDFDSKAEGTRDEAKPSTYTEKIGSATSFVTDKAIAAKNAVASKLGYSGGGGVQQQSPVGDDETTPRSATGYGQKVAGTVAEKLTPVYEKVKETGSTVMTKLPLSGGGSVAEEKQQGVDRGVSTRDYFAEKLRPGEEDRALSEVIAEKLHLGGRGGEKKMTTTKEVEVTVEKIPSDQVPVEKIPSHQILEEKEHGQGMVGKLKGAVTSWLGGTTEELKPKSSDSVDDSSQSLGSTVGTTGFSDSGGAVPAGVRGLQDSGH</sequence>
<feature type="compositionally biased region" description="Basic and acidic residues" evidence="1">
    <location>
        <begin position="285"/>
        <end position="305"/>
    </location>
</feature>
<feature type="compositionally biased region" description="Basic and acidic residues" evidence="1">
    <location>
        <begin position="18"/>
        <end position="35"/>
    </location>
</feature>
<feature type="compositionally biased region" description="Basic and acidic residues" evidence="1">
    <location>
        <begin position="354"/>
        <end position="367"/>
    </location>
</feature>
<evidence type="ECO:0000259" key="4">
    <source>
        <dbReference type="Pfam" id="PF23403"/>
    </source>
</evidence>
<feature type="compositionally biased region" description="Acidic residues" evidence="1">
    <location>
        <begin position="62"/>
        <end position="74"/>
    </location>
</feature>
<dbReference type="Pfam" id="PF23403">
    <property type="entry name" value="LTI65_LTI78_N"/>
    <property type="match status" value="1"/>
</dbReference>
<feature type="region of interest" description="Disordered" evidence="1">
    <location>
        <begin position="492"/>
        <end position="515"/>
    </location>
</feature>
<feature type="compositionally biased region" description="Basic and acidic residues" evidence="1">
    <location>
        <begin position="389"/>
        <end position="408"/>
    </location>
</feature>